<dbReference type="SUPFAM" id="SSF52266">
    <property type="entry name" value="SGNH hydrolase"/>
    <property type="match status" value="1"/>
</dbReference>
<dbReference type="OMA" id="RIIARSM"/>
<evidence type="ECO:0000256" key="2">
    <source>
        <dbReference type="ARBA" id="ARBA00022801"/>
    </source>
</evidence>
<dbReference type="AlphaFoldDB" id="D8SPB7"/>
<dbReference type="InterPro" id="IPR051058">
    <property type="entry name" value="GDSL_Est/Lipase"/>
</dbReference>
<dbReference type="Gramene" id="EFJ13755">
    <property type="protein sequence ID" value="EFJ13755"/>
    <property type="gene ID" value="SELMODRAFT_121633"/>
</dbReference>
<dbReference type="PANTHER" id="PTHR45648">
    <property type="entry name" value="GDSL LIPASE/ACYLHYDROLASE FAMILY PROTEIN (AFU_ORTHOLOGUE AFUA_4G14700)"/>
    <property type="match status" value="1"/>
</dbReference>
<sequence length="205" mass="22555">MGNHAASQFFAKSIFYISVGNNDVNNFFRSSTNKNRLTSLPADFQANLLARFAQQITRMHSRGARKFVIVGLSAVGCIPVNQKNGQCDEHANEVSVMFNAALDEMLDGLRKSLDGVAIVKPDYYGLMVETMKNPSKYGFSNTARGCCTGSMFCGVNAPACLRPDSYMYFDGIHHTQSLYKIAAQRWWSGGKGDVFPVNIQQLAAS</sequence>
<dbReference type="InterPro" id="IPR001087">
    <property type="entry name" value="GDSL"/>
</dbReference>
<comment type="similarity">
    <text evidence="1">Belongs to the 'GDSL' lipolytic enzyme family.</text>
</comment>
<dbReference type="PANTHER" id="PTHR45648:SF139">
    <property type="entry name" value="GDSL ESTERASE_LIPASE"/>
    <property type="match status" value="1"/>
</dbReference>
<dbReference type="KEGG" id="smo:SELMODRAFT_121633"/>
<evidence type="ECO:0000313" key="4">
    <source>
        <dbReference type="Proteomes" id="UP000001514"/>
    </source>
</evidence>
<name>D8SPB7_SELML</name>
<dbReference type="eggNOG" id="ENOG502QTUA">
    <property type="taxonomic scope" value="Eukaryota"/>
</dbReference>
<dbReference type="STRING" id="88036.D8SPB7"/>
<evidence type="ECO:0000256" key="1">
    <source>
        <dbReference type="ARBA" id="ARBA00008668"/>
    </source>
</evidence>
<reference evidence="3 4" key="1">
    <citation type="journal article" date="2011" name="Science">
        <title>The Selaginella genome identifies genetic changes associated with the evolution of vascular plants.</title>
        <authorList>
            <person name="Banks J.A."/>
            <person name="Nishiyama T."/>
            <person name="Hasebe M."/>
            <person name="Bowman J.L."/>
            <person name="Gribskov M."/>
            <person name="dePamphilis C."/>
            <person name="Albert V.A."/>
            <person name="Aono N."/>
            <person name="Aoyama T."/>
            <person name="Ambrose B.A."/>
            <person name="Ashton N.W."/>
            <person name="Axtell M.J."/>
            <person name="Barker E."/>
            <person name="Barker M.S."/>
            <person name="Bennetzen J.L."/>
            <person name="Bonawitz N.D."/>
            <person name="Chapple C."/>
            <person name="Cheng C."/>
            <person name="Correa L.G."/>
            <person name="Dacre M."/>
            <person name="DeBarry J."/>
            <person name="Dreyer I."/>
            <person name="Elias M."/>
            <person name="Engstrom E.M."/>
            <person name="Estelle M."/>
            <person name="Feng L."/>
            <person name="Finet C."/>
            <person name="Floyd S.K."/>
            <person name="Frommer W.B."/>
            <person name="Fujita T."/>
            <person name="Gramzow L."/>
            <person name="Gutensohn M."/>
            <person name="Harholt J."/>
            <person name="Hattori M."/>
            <person name="Heyl A."/>
            <person name="Hirai T."/>
            <person name="Hiwatashi Y."/>
            <person name="Ishikawa M."/>
            <person name="Iwata M."/>
            <person name="Karol K.G."/>
            <person name="Koehler B."/>
            <person name="Kolukisaoglu U."/>
            <person name="Kubo M."/>
            <person name="Kurata T."/>
            <person name="Lalonde S."/>
            <person name="Li K."/>
            <person name="Li Y."/>
            <person name="Litt A."/>
            <person name="Lyons E."/>
            <person name="Manning G."/>
            <person name="Maruyama T."/>
            <person name="Michael T.P."/>
            <person name="Mikami K."/>
            <person name="Miyazaki S."/>
            <person name="Morinaga S."/>
            <person name="Murata T."/>
            <person name="Mueller-Roeber B."/>
            <person name="Nelson D.R."/>
            <person name="Obara M."/>
            <person name="Oguri Y."/>
            <person name="Olmstead R.G."/>
            <person name="Onodera N."/>
            <person name="Petersen B.L."/>
            <person name="Pils B."/>
            <person name="Prigge M."/>
            <person name="Rensing S.A."/>
            <person name="Riano-Pachon D.M."/>
            <person name="Roberts A.W."/>
            <person name="Sato Y."/>
            <person name="Scheller H.V."/>
            <person name="Schulz B."/>
            <person name="Schulz C."/>
            <person name="Shakirov E.V."/>
            <person name="Shibagaki N."/>
            <person name="Shinohara N."/>
            <person name="Shippen D.E."/>
            <person name="Soerensen I."/>
            <person name="Sotooka R."/>
            <person name="Sugimoto N."/>
            <person name="Sugita M."/>
            <person name="Sumikawa N."/>
            <person name="Tanurdzic M."/>
            <person name="Theissen G."/>
            <person name="Ulvskov P."/>
            <person name="Wakazuki S."/>
            <person name="Weng J.K."/>
            <person name="Willats W.W."/>
            <person name="Wipf D."/>
            <person name="Wolf P.G."/>
            <person name="Yang L."/>
            <person name="Zimmer A.D."/>
            <person name="Zhu Q."/>
            <person name="Mitros T."/>
            <person name="Hellsten U."/>
            <person name="Loque D."/>
            <person name="Otillar R."/>
            <person name="Salamov A."/>
            <person name="Schmutz J."/>
            <person name="Shapiro H."/>
            <person name="Lindquist E."/>
            <person name="Lucas S."/>
            <person name="Rokhsar D."/>
            <person name="Grigoriev I.V."/>
        </authorList>
    </citation>
    <scope>NUCLEOTIDE SEQUENCE [LARGE SCALE GENOMIC DNA]</scope>
</reference>
<dbReference type="GO" id="GO:0016788">
    <property type="term" value="F:hydrolase activity, acting on ester bonds"/>
    <property type="evidence" value="ECO:0007669"/>
    <property type="project" value="InterPro"/>
</dbReference>
<dbReference type="HOGENOM" id="CLU_015101_16_0_1"/>
<dbReference type="Proteomes" id="UP000001514">
    <property type="component" value="Unassembled WGS sequence"/>
</dbReference>
<dbReference type="OrthoDB" id="1600564at2759"/>
<dbReference type="Pfam" id="PF00657">
    <property type="entry name" value="Lipase_GDSL"/>
    <property type="match status" value="1"/>
</dbReference>
<dbReference type="InterPro" id="IPR036514">
    <property type="entry name" value="SGNH_hydro_sf"/>
</dbReference>
<evidence type="ECO:0008006" key="5">
    <source>
        <dbReference type="Google" id="ProtNLM"/>
    </source>
</evidence>
<keyword evidence="2" id="KW-0378">Hydrolase</keyword>
<keyword evidence="4" id="KW-1185">Reference proteome</keyword>
<evidence type="ECO:0000313" key="3">
    <source>
        <dbReference type="EMBL" id="EFJ13755.1"/>
    </source>
</evidence>
<dbReference type="InParanoid" id="D8SPB7"/>
<dbReference type="Gene3D" id="3.40.50.1110">
    <property type="entry name" value="SGNH hydrolase"/>
    <property type="match status" value="1"/>
</dbReference>
<dbReference type="EMBL" id="GL377631">
    <property type="protein sequence ID" value="EFJ13755.1"/>
    <property type="molecule type" value="Genomic_DNA"/>
</dbReference>
<accession>D8SPB7</accession>
<proteinExistence type="inferred from homology"/>
<gene>
    <name evidence="3" type="ORF">SELMODRAFT_121633</name>
</gene>
<protein>
    <recommendedName>
        <fullName evidence="5">SGNH hydrolase-type esterase domain-containing protein</fullName>
    </recommendedName>
</protein>
<organism evidence="4">
    <name type="scientific">Selaginella moellendorffii</name>
    <name type="common">Spikemoss</name>
    <dbReference type="NCBI Taxonomy" id="88036"/>
    <lineage>
        <taxon>Eukaryota</taxon>
        <taxon>Viridiplantae</taxon>
        <taxon>Streptophyta</taxon>
        <taxon>Embryophyta</taxon>
        <taxon>Tracheophyta</taxon>
        <taxon>Lycopodiopsida</taxon>
        <taxon>Selaginellales</taxon>
        <taxon>Selaginellaceae</taxon>
        <taxon>Selaginella</taxon>
    </lineage>
</organism>